<evidence type="ECO:0000259" key="6">
    <source>
        <dbReference type="PROSITE" id="PS51898"/>
    </source>
</evidence>
<dbReference type="RefSeq" id="WP_074889588.1">
    <property type="nucleotide sequence ID" value="NZ_FOXO01000020.1"/>
</dbReference>
<evidence type="ECO:0000256" key="4">
    <source>
        <dbReference type="ARBA" id="ARBA00023125"/>
    </source>
</evidence>
<dbReference type="InterPro" id="IPR013762">
    <property type="entry name" value="Integrase-like_cat_sf"/>
</dbReference>
<dbReference type="Gene3D" id="1.10.150.130">
    <property type="match status" value="1"/>
</dbReference>
<dbReference type="CDD" id="cd01189">
    <property type="entry name" value="INT_ICEBs1_C_like"/>
    <property type="match status" value="1"/>
</dbReference>
<dbReference type="InterPro" id="IPR011010">
    <property type="entry name" value="DNA_brk_join_enz"/>
</dbReference>
<comment type="similarity">
    <text evidence="2">Belongs to the 'phage' integrase family.</text>
</comment>
<dbReference type="InterPro" id="IPR050090">
    <property type="entry name" value="Tyrosine_recombinase_XerCD"/>
</dbReference>
<gene>
    <name evidence="7" type="ORF">SAMN04487928_12080</name>
</gene>
<dbReference type="InterPro" id="IPR004107">
    <property type="entry name" value="Integrase_SAM-like_N"/>
</dbReference>
<dbReference type="AlphaFoldDB" id="A0A1I5W4J9"/>
<dbReference type="Gene3D" id="1.10.443.10">
    <property type="entry name" value="Intergrase catalytic core"/>
    <property type="match status" value="1"/>
</dbReference>
<sequence>MTAFRETDGSWSCSFHYKDWTGAPKRKHKRGFATKREAVEFESQFKLVSRADMSMKLKEFVKVYFKDKENELKERSKKNKKYMMNAYIVSFFGEQPMNEISAADVIAWQNEIQETNNFSESYLRMIQNQLTALFTHAERIYGLKNNPCKRVKKMGNSDSRSLTFWTLEEYEDFISTFKDGSQHRLMFEILFWTGIREGELLALTKSDIDTNQLLLSISKTYYRINGQDIITTPKTKNSIRTIDLPAFLVDEIKDYYKKLYCFPNDERLFPNTAKALQNLMERHIKKSGVKKIRVHDLRHSHCAYLINQGVQPLIIKERLGHKDIKVTLNTYGHLYPSEQKKVATMLDNLREKGNKKDDAPT</sequence>
<dbReference type="GO" id="GO:0003677">
    <property type="term" value="F:DNA binding"/>
    <property type="evidence" value="ECO:0007669"/>
    <property type="project" value="UniProtKB-KW"/>
</dbReference>
<dbReference type="PANTHER" id="PTHR30349:SF64">
    <property type="entry name" value="PROPHAGE INTEGRASE INTD-RELATED"/>
    <property type="match status" value="1"/>
</dbReference>
<dbReference type="InterPro" id="IPR028259">
    <property type="entry name" value="AP2-like_int_N"/>
</dbReference>
<evidence type="ECO:0000256" key="2">
    <source>
        <dbReference type="ARBA" id="ARBA00008857"/>
    </source>
</evidence>
<evidence type="ECO:0000256" key="1">
    <source>
        <dbReference type="ARBA" id="ARBA00003283"/>
    </source>
</evidence>
<dbReference type="Pfam" id="PF14657">
    <property type="entry name" value="Arm-DNA-bind_4"/>
    <property type="match status" value="1"/>
</dbReference>
<dbReference type="InterPro" id="IPR010998">
    <property type="entry name" value="Integrase_recombinase_N"/>
</dbReference>
<dbReference type="EMBL" id="FOXO01000020">
    <property type="protein sequence ID" value="SFQ14665.1"/>
    <property type="molecule type" value="Genomic_DNA"/>
</dbReference>
<evidence type="ECO:0000313" key="8">
    <source>
        <dbReference type="Proteomes" id="UP000182624"/>
    </source>
</evidence>
<keyword evidence="3" id="KW-0229">DNA integration</keyword>
<keyword evidence="5" id="KW-0233">DNA recombination</keyword>
<proteinExistence type="inferred from homology"/>
<dbReference type="GO" id="GO:0015074">
    <property type="term" value="P:DNA integration"/>
    <property type="evidence" value="ECO:0007669"/>
    <property type="project" value="UniProtKB-KW"/>
</dbReference>
<dbReference type="PROSITE" id="PS51898">
    <property type="entry name" value="TYR_RECOMBINASE"/>
    <property type="match status" value="1"/>
</dbReference>
<dbReference type="SUPFAM" id="SSF56349">
    <property type="entry name" value="DNA breaking-rejoining enzymes"/>
    <property type="match status" value="1"/>
</dbReference>
<feature type="domain" description="Tyr recombinase" evidence="6">
    <location>
        <begin position="160"/>
        <end position="344"/>
    </location>
</feature>
<evidence type="ECO:0000256" key="3">
    <source>
        <dbReference type="ARBA" id="ARBA00022908"/>
    </source>
</evidence>
<keyword evidence="4" id="KW-0238">DNA-binding</keyword>
<dbReference type="PANTHER" id="PTHR30349">
    <property type="entry name" value="PHAGE INTEGRASE-RELATED"/>
    <property type="match status" value="1"/>
</dbReference>
<name>A0A1I5W4J9_9FIRM</name>
<accession>A0A1I5W4J9</accession>
<protein>
    <submittedName>
        <fullName evidence="7">Site-specific recombinase XerD</fullName>
    </submittedName>
</protein>
<comment type="function">
    <text evidence="1">Site-specific tyrosine recombinase, which acts by catalyzing the cutting and rejoining of the recombining DNA molecules.</text>
</comment>
<dbReference type="InterPro" id="IPR002104">
    <property type="entry name" value="Integrase_catalytic"/>
</dbReference>
<dbReference type="Pfam" id="PF14659">
    <property type="entry name" value="Phage_int_SAM_3"/>
    <property type="match status" value="1"/>
</dbReference>
<evidence type="ECO:0000256" key="5">
    <source>
        <dbReference type="ARBA" id="ARBA00023172"/>
    </source>
</evidence>
<reference evidence="8" key="1">
    <citation type="submission" date="2016-10" db="EMBL/GenBank/DDBJ databases">
        <authorList>
            <person name="Varghese N."/>
            <person name="Submissions S."/>
        </authorList>
    </citation>
    <scope>NUCLEOTIDE SEQUENCE [LARGE SCALE GENOMIC DNA]</scope>
    <source>
        <strain evidence="8">P18</strain>
    </source>
</reference>
<keyword evidence="8" id="KW-1185">Reference proteome</keyword>
<dbReference type="OrthoDB" id="9803188at2"/>
<evidence type="ECO:0000313" key="7">
    <source>
        <dbReference type="EMBL" id="SFQ14665.1"/>
    </source>
</evidence>
<dbReference type="Proteomes" id="UP000182624">
    <property type="component" value="Unassembled WGS sequence"/>
</dbReference>
<dbReference type="Pfam" id="PF00589">
    <property type="entry name" value="Phage_integrase"/>
    <property type="match status" value="1"/>
</dbReference>
<dbReference type="GO" id="GO:0006310">
    <property type="term" value="P:DNA recombination"/>
    <property type="evidence" value="ECO:0007669"/>
    <property type="project" value="UniProtKB-KW"/>
</dbReference>
<organism evidence="7 8">
    <name type="scientific">Butyrivibrio proteoclasticus</name>
    <dbReference type="NCBI Taxonomy" id="43305"/>
    <lineage>
        <taxon>Bacteria</taxon>
        <taxon>Bacillati</taxon>
        <taxon>Bacillota</taxon>
        <taxon>Clostridia</taxon>
        <taxon>Lachnospirales</taxon>
        <taxon>Lachnospiraceae</taxon>
        <taxon>Butyrivibrio</taxon>
    </lineage>
</organism>